<name>A0A3R9EXX0_9BACI</name>
<dbReference type="InterPro" id="IPR036866">
    <property type="entry name" value="RibonucZ/Hydroxyglut_hydro"/>
</dbReference>
<dbReference type="CDD" id="cd07731">
    <property type="entry name" value="ComA-like_MBL-fold"/>
    <property type="match status" value="1"/>
</dbReference>
<keyword evidence="5 6" id="KW-0472">Membrane</keyword>
<feature type="transmembrane region" description="Helical" evidence="6">
    <location>
        <begin position="240"/>
        <end position="264"/>
    </location>
</feature>
<evidence type="ECO:0000259" key="7">
    <source>
        <dbReference type="SMART" id="SM00849"/>
    </source>
</evidence>
<dbReference type="Pfam" id="PF03772">
    <property type="entry name" value="Competence"/>
    <property type="match status" value="1"/>
</dbReference>
<dbReference type="InterPro" id="IPR035681">
    <property type="entry name" value="ComA-like_MBL"/>
</dbReference>
<keyword evidence="2" id="KW-1003">Cell membrane</keyword>
<sequence length="782" mass="87087">MRSGGNVSIRGKLIYFAAISVLALLSVFESNLLYGGLTFLAILFLSKQGKFRKSGLVILTACYLLFLFIGSKENEKLETHFNGTETQFFIYFHDEIKTDGDSLTATAKLLPAGEKVAIRHRIRTLKDSKSIETLVTPGAACKATGTLDIPPTARNPNAFDYKSYLQKNKITWIFNVDHIDLETCRKQTGSLIMKLKEFRQKEVAEIKAEFPPETAALAAALIFGERELFMPDTERDYQKIGIVHLLAISGLHVGLLAGMGYYILIRAGITRERTEVILLVLLPIYAVVTGLAPPVLRAAAMLMLIIGARRFNLRLTPLDAVSIAFILMTFYQPSIIYNIGFQLSFSVSFSLVLSSSRIFSAFTSLINQTAAASFIAQLASLPVILYSFYELSAISIFANLLFVPLFSLLLLPWLLVTYIFFAFMGFLPQMYFSILETVVDLVNTSASLLAGFPFSTIIIGKLHPMLLIIQIVLIPVFFLLWERSIVPKKKLPVWLMALPFIPLIIQLSLPYINPYGKIVFLDVGQGDSILIKMPFNQGNYLIDTGGVTSFGREDWQQRKTEYDPGKNIVVPFLKSEGIHTLDKLILTHGDADHIGGAKAVFKEINVKQLILPRIKERTQLEQEIVKNAVMEGTAVYFAGRGTGWQTNDGKFMTLNPASTTGDRNDQSIVLYAEFGGLKWLFTGDLGQAGERILVENVGGLDIDVLKVGHHGSKYSSSDLFIDQITPDYAVISVGERNRYGHPGEEVVNRLDERGTRIYRTDRQGAVMYKFKGKSGTFSHQIP</sequence>
<feature type="transmembrane region" description="Helical" evidence="6">
    <location>
        <begin position="401"/>
        <end position="426"/>
    </location>
</feature>
<dbReference type="OrthoDB" id="9761531at2"/>
<dbReference type="NCBIfam" id="TIGR00361">
    <property type="entry name" value="ComEC_Rec2"/>
    <property type="match status" value="1"/>
</dbReference>
<dbReference type="InterPro" id="IPR004797">
    <property type="entry name" value="Competence_ComEC/Rec2"/>
</dbReference>
<dbReference type="GO" id="GO:0030420">
    <property type="term" value="P:establishment of competence for transformation"/>
    <property type="evidence" value="ECO:0007669"/>
    <property type="project" value="InterPro"/>
</dbReference>
<dbReference type="InterPro" id="IPR025405">
    <property type="entry name" value="DUF4131"/>
</dbReference>
<dbReference type="AlphaFoldDB" id="A0A3R9EXX0"/>
<comment type="subcellular location">
    <subcellularLocation>
        <location evidence="1">Cell membrane</location>
        <topology evidence="1">Multi-pass membrane protein</topology>
    </subcellularLocation>
</comment>
<keyword evidence="3 6" id="KW-0812">Transmembrane</keyword>
<keyword evidence="4 6" id="KW-1133">Transmembrane helix</keyword>
<evidence type="ECO:0000256" key="6">
    <source>
        <dbReference type="SAM" id="Phobius"/>
    </source>
</evidence>
<dbReference type="Proteomes" id="UP000279911">
    <property type="component" value="Unassembled WGS sequence"/>
</dbReference>
<dbReference type="PANTHER" id="PTHR30619">
    <property type="entry name" value="DNA INTERNALIZATION/COMPETENCE PROTEIN COMEC/REC2"/>
    <property type="match status" value="1"/>
</dbReference>
<protein>
    <submittedName>
        <fullName evidence="8">DNA internalization-related competence protein ComEC/Rec2</fullName>
    </submittedName>
</protein>
<feature type="transmembrane region" description="Helical" evidence="6">
    <location>
        <begin position="51"/>
        <end position="69"/>
    </location>
</feature>
<dbReference type="NCBIfam" id="TIGR00360">
    <property type="entry name" value="ComEC_N-term"/>
    <property type="match status" value="1"/>
</dbReference>
<dbReference type="SMART" id="SM00849">
    <property type="entry name" value="Lactamase_B"/>
    <property type="match status" value="1"/>
</dbReference>
<evidence type="ECO:0000256" key="5">
    <source>
        <dbReference type="ARBA" id="ARBA00023136"/>
    </source>
</evidence>
<feature type="transmembrane region" description="Helical" evidence="6">
    <location>
        <begin position="365"/>
        <end position="389"/>
    </location>
</feature>
<dbReference type="GO" id="GO:0005886">
    <property type="term" value="C:plasma membrane"/>
    <property type="evidence" value="ECO:0007669"/>
    <property type="project" value="UniProtKB-SubCell"/>
</dbReference>
<organism evidence="8 9">
    <name type="scientific">Mesobacillus subterraneus</name>
    <dbReference type="NCBI Taxonomy" id="285983"/>
    <lineage>
        <taxon>Bacteria</taxon>
        <taxon>Bacillati</taxon>
        <taxon>Bacillota</taxon>
        <taxon>Bacilli</taxon>
        <taxon>Bacillales</taxon>
        <taxon>Bacillaceae</taxon>
        <taxon>Mesobacillus</taxon>
    </lineage>
</organism>
<dbReference type="InterPro" id="IPR001279">
    <property type="entry name" value="Metallo-B-lactamas"/>
</dbReference>
<evidence type="ECO:0000256" key="3">
    <source>
        <dbReference type="ARBA" id="ARBA00022692"/>
    </source>
</evidence>
<dbReference type="Gene3D" id="3.60.15.10">
    <property type="entry name" value="Ribonuclease Z/Hydroxyacylglutathione hydrolase-like"/>
    <property type="match status" value="1"/>
</dbReference>
<dbReference type="Pfam" id="PF00753">
    <property type="entry name" value="Lactamase_B"/>
    <property type="match status" value="1"/>
</dbReference>
<dbReference type="SUPFAM" id="SSF56281">
    <property type="entry name" value="Metallo-hydrolase/oxidoreductase"/>
    <property type="match status" value="1"/>
</dbReference>
<reference evidence="9" key="1">
    <citation type="submission" date="2018-12" db="EMBL/GenBank/DDBJ databases">
        <title>Bacillus chawlae sp. nov., Bacillus glennii sp. nov., and Bacillus saganii sp. nov. Isolated from the Vehicle Assembly Building at Kennedy Space Center where the Viking Spacecraft were Assembled.</title>
        <authorList>
            <person name="Seuylemezian A."/>
            <person name="Vaishampayan P."/>
        </authorList>
    </citation>
    <scope>NUCLEOTIDE SEQUENCE [LARGE SCALE GENOMIC DNA]</scope>
    <source>
        <strain evidence="9">DSM 13966</strain>
    </source>
</reference>
<evidence type="ECO:0000256" key="2">
    <source>
        <dbReference type="ARBA" id="ARBA00022475"/>
    </source>
</evidence>
<comment type="caution">
    <text evidence="8">The sequence shown here is derived from an EMBL/GenBank/DDBJ whole genome shotgun (WGS) entry which is preliminary data.</text>
</comment>
<accession>A0A3R9EXX0</accession>
<dbReference type="PANTHER" id="PTHR30619:SF1">
    <property type="entry name" value="RECOMBINATION PROTEIN 2"/>
    <property type="match status" value="1"/>
</dbReference>
<feature type="domain" description="Metallo-beta-lactamase" evidence="7">
    <location>
        <begin position="525"/>
        <end position="735"/>
    </location>
</feature>
<evidence type="ECO:0000313" key="9">
    <source>
        <dbReference type="Proteomes" id="UP000279911"/>
    </source>
</evidence>
<dbReference type="EMBL" id="RSFW01000025">
    <property type="protein sequence ID" value="RSD24143.1"/>
    <property type="molecule type" value="Genomic_DNA"/>
</dbReference>
<feature type="transmembrane region" description="Helical" evidence="6">
    <location>
        <begin position="276"/>
        <end position="299"/>
    </location>
</feature>
<feature type="transmembrane region" description="Helical" evidence="6">
    <location>
        <begin position="12"/>
        <end position="45"/>
    </location>
</feature>
<proteinExistence type="predicted"/>
<dbReference type="InterPro" id="IPR004477">
    <property type="entry name" value="ComEC_N"/>
</dbReference>
<feature type="transmembrane region" description="Helical" evidence="6">
    <location>
        <begin position="465"/>
        <end position="481"/>
    </location>
</feature>
<evidence type="ECO:0000256" key="1">
    <source>
        <dbReference type="ARBA" id="ARBA00004651"/>
    </source>
</evidence>
<evidence type="ECO:0000313" key="8">
    <source>
        <dbReference type="EMBL" id="RSD24143.1"/>
    </source>
</evidence>
<dbReference type="InterPro" id="IPR052159">
    <property type="entry name" value="Competence_DNA_uptake"/>
</dbReference>
<gene>
    <name evidence="8" type="ORF">EJA10_19830</name>
</gene>
<dbReference type="Pfam" id="PF13567">
    <property type="entry name" value="DUF4131"/>
    <property type="match status" value="1"/>
</dbReference>
<dbReference type="RefSeq" id="WP_125481765.1">
    <property type="nucleotide sequence ID" value="NZ_RSFW01000025.1"/>
</dbReference>
<feature type="transmembrane region" description="Helical" evidence="6">
    <location>
        <begin position="493"/>
        <end position="512"/>
    </location>
</feature>
<evidence type="ECO:0000256" key="4">
    <source>
        <dbReference type="ARBA" id="ARBA00022989"/>
    </source>
</evidence>